<dbReference type="EMBL" id="RKQZ01000001">
    <property type="protein sequence ID" value="RPF20891.1"/>
    <property type="molecule type" value="Genomic_DNA"/>
</dbReference>
<feature type="region of interest" description="Disordered" evidence="2">
    <location>
        <begin position="1"/>
        <end position="22"/>
    </location>
</feature>
<feature type="compositionally biased region" description="Basic and acidic residues" evidence="2">
    <location>
        <begin position="8"/>
        <end position="22"/>
    </location>
</feature>
<dbReference type="InterPro" id="IPR005531">
    <property type="entry name" value="Asp23"/>
</dbReference>
<dbReference type="Pfam" id="PF03780">
    <property type="entry name" value="Asp23"/>
    <property type="match status" value="1"/>
</dbReference>
<comment type="similarity">
    <text evidence="1">Belongs to the asp23 family.</text>
</comment>
<organism evidence="3 4">
    <name type="scientific">Myceligenerans xiligouense</name>
    <dbReference type="NCBI Taxonomy" id="253184"/>
    <lineage>
        <taxon>Bacteria</taxon>
        <taxon>Bacillati</taxon>
        <taxon>Actinomycetota</taxon>
        <taxon>Actinomycetes</taxon>
        <taxon>Micrococcales</taxon>
        <taxon>Promicromonosporaceae</taxon>
        <taxon>Myceligenerans</taxon>
    </lineage>
</organism>
<dbReference type="AlphaFoldDB" id="A0A3N4ZLT9"/>
<evidence type="ECO:0000256" key="2">
    <source>
        <dbReference type="SAM" id="MobiDB-lite"/>
    </source>
</evidence>
<keyword evidence="4" id="KW-1185">Reference proteome</keyword>
<gene>
    <name evidence="3" type="ORF">EDD34_1498</name>
</gene>
<evidence type="ECO:0000313" key="4">
    <source>
        <dbReference type="Proteomes" id="UP000280501"/>
    </source>
</evidence>
<accession>A0A3N4ZLT9</accession>
<reference evidence="3 4" key="1">
    <citation type="submission" date="2018-11" db="EMBL/GenBank/DDBJ databases">
        <title>Sequencing the genomes of 1000 actinobacteria strains.</title>
        <authorList>
            <person name="Klenk H.-P."/>
        </authorList>
    </citation>
    <scope>NUCLEOTIDE SEQUENCE [LARGE SCALE GENOMIC DNA]</scope>
    <source>
        <strain evidence="3 4">DSM 15700</strain>
    </source>
</reference>
<name>A0A3N4ZLT9_9MICO</name>
<sequence>MAMTPEDGTERPRGLELDPEDLDGHTLEELNDYLEAGRTPADPSIDGSPACRLALDSLERLRGLTSELIAADTTAEPEPDDSWVRKVLGGITTDAHAGRRIPLSTDEPHADLGITEGAVRGLVRAAENAFPGLFVGRCRLDGDIMVPGAPIVVRVEVSVLYGRPIPRLVQRLRAEIAGRLTTHTDLNVVAIDVTVQDVRQEHS</sequence>
<comment type="caution">
    <text evidence="3">The sequence shown here is derived from an EMBL/GenBank/DDBJ whole genome shotgun (WGS) entry which is preliminary data.</text>
</comment>
<evidence type="ECO:0000313" key="3">
    <source>
        <dbReference type="EMBL" id="RPF20891.1"/>
    </source>
</evidence>
<evidence type="ECO:0000256" key="1">
    <source>
        <dbReference type="ARBA" id="ARBA00005721"/>
    </source>
</evidence>
<protein>
    <submittedName>
        <fullName evidence="3">Cell envelope-related Asp23 family protein</fullName>
    </submittedName>
</protein>
<dbReference type="Proteomes" id="UP000280501">
    <property type="component" value="Unassembled WGS sequence"/>
</dbReference>
<proteinExistence type="inferred from homology"/>
<dbReference type="RefSeq" id="WP_246012237.1">
    <property type="nucleotide sequence ID" value="NZ_RKQZ01000001.1"/>
</dbReference>